<keyword evidence="3" id="KW-1185">Reference proteome</keyword>
<evidence type="ECO:0000256" key="1">
    <source>
        <dbReference type="SAM" id="MobiDB-lite"/>
    </source>
</evidence>
<comment type="caution">
    <text evidence="2">The sequence shown here is derived from an EMBL/GenBank/DDBJ whole genome shotgun (WGS) entry which is preliminary data.</text>
</comment>
<sequence length="38" mass="3881">MVPQVLSRLGGAPGGPPVAAVGTGPMVHEVGRFGRIRR</sequence>
<reference evidence="2 3" key="1">
    <citation type="submission" date="2012-05" db="EMBL/GenBank/DDBJ databases">
        <authorList>
            <person name="Harkins D.M."/>
            <person name="Madupu R."/>
            <person name="Durkin A.S."/>
            <person name="Torralba M."/>
            <person name="Methe B."/>
            <person name="Sutton G.G."/>
            <person name="Nelson K.E."/>
        </authorList>
    </citation>
    <scope>NUCLEOTIDE SEQUENCE [LARGE SCALE GENOMIC DNA]</scope>
    <source>
        <strain evidence="2 3">F0489</strain>
    </source>
</reference>
<name>J0MUC0_9ACTO</name>
<organism evidence="2 3">
    <name type="scientific">Actinomyces massiliensis F0489</name>
    <dbReference type="NCBI Taxonomy" id="1125718"/>
    <lineage>
        <taxon>Bacteria</taxon>
        <taxon>Bacillati</taxon>
        <taxon>Actinomycetota</taxon>
        <taxon>Actinomycetes</taxon>
        <taxon>Actinomycetales</taxon>
        <taxon>Actinomycetaceae</taxon>
        <taxon>Actinomyces</taxon>
    </lineage>
</organism>
<dbReference type="EMBL" id="AKFT01000198">
    <property type="protein sequence ID" value="EJF37909.1"/>
    <property type="molecule type" value="Genomic_DNA"/>
</dbReference>
<accession>J0MUC0</accession>
<protein>
    <submittedName>
        <fullName evidence="2">Uncharacterized protein</fullName>
    </submittedName>
</protein>
<dbReference type="AlphaFoldDB" id="J0MUC0"/>
<feature type="region of interest" description="Disordered" evidence="1">
    <location>
        <begin position="1"/>
        <end position="23"/>
    </location>
</feature>
<evidence type="ECO:0000313" key="3">
    <source>
        <dbReference type="Proteomes" id="UP000002941"/>
    </source>
</evidence>
<evidence type="ECO:0000313" key="2">
    <source>
        <dbReference type="EMBL" id="EJF37909.1"/>
    </source>
</evidence>
<dbReference type="Proteomes" id="UP000002941">
    <property type="component" value="Unassembled WGS sequence"/>
</dbReference>
<gene>
    <name evidence="2" type="ORF">HMPREF1318_3010</name>
</gene>
<proteinExistence type="predicted"/>